<gene>
    <name evidence="1" type="ORF">FHS21_006348</name>
</gene>
<evidence type="ECO:0000313" key="1">
    <source>
        <dbReference type="EMBL" id="MBB3149891.1"/>
    </source>
</evidence>
<sequence>MGRNSHVRGYAPATAYGAKLRLTNVRKWPILLKNSLLQALGTHDSIL</sequence>
<keyword evidence="2" id="KW-1185">Reference proteome</keyword>
<accession>A0A839UMR8</accession>
<evidence type="ECO:0000313" key="2">
    <source>
        <dbReference type="Proteomes" id="UP000554520"/>
    </source>
</evidence>
<dbReference type="AlphaFoldDB" id="A0A839UMR8"/>
<name>A0A839UMR8_9HYPH</name>
<reference evidence="1 2" key="1">
    <citation type="submission" date="2020-08" db="EMBL/GenBank/DDBJ databases">
        <title>Genomic Encyclopedia of Type Strains, Phase III (KMG-III): the genomes of soil and plant-associated and newly described type strains.</title>
        <authorList>
            <person name="Whitman W."/>
        </authorList>
    </citation>
    <scope>NUCLEOTIDE SEQUENCE [LARGE SCALE GENOMIC DNA]</scope>
    <source>
        <strain evidence="1 2">CECT 7015</strain>
    </source>
</reference>
<organism evidence="1 2">
    <name type="scientific">Phyllobacterium trifolii</name>
    <dbReference type="NCBI Taxonomy" id="300193"/>
    <lineage>
        <taxon>Bacteria</taxon>
        <taxon>Pseudomonadati</taxon>
        <taxon>Pseudomonadota</taxon>
        <taxon>Alphaproteobacteria</taxon>
        <taxon>Hyphomicrobiales</taxon>
        <taxon>Phyllobacteriaceae</taxon>
        <taxon>Phyllobacterium</taxon>
    </lineage>
</organism>
<dbReference type="Proteomes" id="UP000554520">
    <property type="component" value="Unassembled WGS sequence"/>
</dbReference>
<comment type="caution">
    <text evidence="1">The sequence shown here is derived from an EMBL/GenBank/DDBJ whole genome shotgun (WGS) entry which is preliminary data.</text>
</comment>
<protein>
    <submittedName>
        <fullName evidence="1">Uncharacterized protein</fullName>
    </submittedName>
</protein>
<dbReference type="EMBL" id="JACHXN010000049">
    <property type="protein sequence ID" value="MBB3149891.1"/>
    <property type="molecule type" value="Genomic_DNA"/>
</dbReference>
<proteinExistence type="predicted"/>